<protein>
    <recommendedName>
        <fullName evidence="3">TonB C-terminal domain-containing protein</fullName>
    </recommendedName>
</protein>
<gene>
    <name evidence="1" type="ORF">C9J01_06290</name>
</gene>
<evidence type="ECO:0000313" key="2">
    <source>
        <dbReference type="Proteomes" id="UP000241346"/>
    </source>
</evidence>
<dbReference type="Proteomes" id="UP000241346">
    <property type="component" value="Unassembled WGS sequence"/>
</dbReference>
<accession>A0A2T3NM75</accession>
<dbReference type="RefSeq" id="WP_107297221.1">
    <property type="nucleotide sequence ID" value="NZ_PYMB01000001.1"/>
</dbReference>
<dbReference type="EMBL" id="PYMB01000001">
    <property type="protein sequence ID" value="PSW16600.1"/>
    <property type="molecule type" value="Genomic_DNA"/>
</dbReference>
<reference evidence="1 2" key="1">
    <citation type="submission" date="2018-03" db="EMBL/GenBank/DDBJ databases">
        <title>Whole genome sequencing of Histamine producing bacteria.</title>
        <authorList>
            <person name="Butler K."/>
        </authorList>
    </citation>
    <scope>NUCLEOTIDE SEQUENCE [LARGE SCALE GENOMIC DNA]</scope>
    <source>
        <strain evidence="1 2">DSM 19138</strain>
    </source>
</reference>
<organism evidence="1 2">
    <name type="scientific">Photobacterium rosenbergii</name>
    <dbReference type="NCBI Taxonomy" id="294936"/>
    <lineage>
        <taxon>Bacteria</taxon>
        <taxon>Pseudomonadati</taxon>
        <taxon>Pseudomonadota</taxon>
        <taxon>Gammaproteobacteria</taxon>
        <taxon>Vibrionales</taxon>
        <taxon>Vibrionaceae</taxon>
        <taxon>Photobacterium</taxon>
    </lineage>
</organism>
<dbReference type="SUPFAM" id="SSF74653">
    <property type="entry name" value="TolA/TonB C-terminal domain"/>
    <property type="match status" value="1"/>
</dbReference>
<proteinExistence type="predicted"/>
<name>A0A2T3NM75_9GAMM</name>
<dbReference type="AlphaFoldDB" id="A0A2T3NM75"/>
<dbReference type="Gene3D" id="3.30.1150.10">
    <property type="match status" value="1"/>
</dbReference>
<evidence type="ECO:0008006" key="3">
    <source>
        <dbReference type="Google" id="ProtNLM"/>
    </source>
</evidence>
<sequence length="119" mass="13353">MKNVIFAFGVVINLLGCVSNNDECISALDCAEQLSYRIQNNLHLNKNHIGKKAVVKISLDDRANIEQVTIVENSADEQFERAVIDAVTMTFPYEALLELPESEYKKIKTIKLTVIPQSD</sequence>
<evidence type="ECO:0000313" key="1">
    <source>
        <dbReference type="EMBL" id="PSW16600.1"/>
    </source>
</evidence>
<comment type="caution">
    <text evidence="1">The sequence shown here is derived from an EMBL/GenBank/DDBJ whole genome shotgun (WGS) entry which is preliminary data.</text>
</comment>